<dbReference type="Gene3D" id="3.90.79.10">
    <property type="entry name" value="Nucleoside Triphosphate Pyrophosphohydrolase"/>
    <property type="match status" value="1"/>
</dbReference>
<comment type="similarity">
    <text evidence="3">Belongs to the Nudix hydrolase family.</text>
</comment>
<evidence type="ECO:0000256" key="1">
    <source>
        <dbReference type="ARBA" id="ARBA00001946"/>
    </source>
</evidence>
<dbReference type="Pfam" id="PF00293">
    <property type="entry name" value="NUDIX"/>
    <property type="match status" value="1"/>
</dbReference>
<dbReference type="KEGG" id="afx:JZ786_22260"/>
<dbReference type="InterPro" id="IPR015797">
    <property type="entry name" value="NUDIX_hydrolase-like_dom_sf"/>
</dbReference>
<evidence type="ECO:0000313" key="5">
    <source>
        <dbReference type="EMBL" id="QSO47099.1"/>
    </source>
</evidence>
<dbReference type="PROSITE" id="PS00893">
    <property type="entry name" value="NUDIX_BOX"/>
    <property type="match status" value="1"/>
</dbReference>
<evidence type="ECO:0000256" key="2">
    <source>
        <dbReference type="ARBA" id="ARBA00022801"/>
    </source>
</evidence>
<dbReference type="RefSeq" id="WP_206656461.1">
    <property type="nucleotide sequence ID" value="NZ_CP071182.1"/>
</dbReference>
<dbReference type="PRINTS" id="PR00502">
    <property type="entry name" value="NUDIXFAMILY"/>
</dbReference>
<reference evidence="5 6" key="1">
    <citation type="submission" date="2021-02" db="EMBL/GenBank/DDBJ databases">
        <title>Alicyclobacillus curvatus sp. nov. and Alicyclobacillus mengziensis sp. nov., two acidophilic bacteria isolated from acid mine drainage.</title>
        <authorList>
            <person name="Huang Y."/>
        </authorList>
    </citation>
    <scope>NUCLEOTIDE SEQUENCE [LARGE SCALE GENOMIC DNA]</scope>
    <source>
        <strain evidence="5 6">S30H14</strain>
    </source>
</reference>
<comment type="cofactor">
    <cofactor evidence="1">
        <name>Mg(2+)</name>
        <dbReference type="ChEBI" id="CHEBI:18420"/>
    </cofactor>
</comment>
<evidence type="ECO:0000256" key="3">
    <source>
        <dbReference type="RuleBase" id="RU003476"/>
    </source>
</evidence>
<dbReference type="AlphaFoldDB" id="A0A9X7VYL2"/>
<keyword evidence="2 3" id="KW-0378">Hydrolase</keyword>
<proteinExistence type="inferred from homology"/>
<gene>
    <name evidence="5" type="ORF">JZ786_22260</name>
</gene>
<dbReference type="EMBL" id="CP071182">
    <property type="protein sequence ID" value="QSO47099.1"/>
    <property type="molecule type" value="Genomic_DNA"/>
</dbReference>
<dbReference type="InterPro" id="IPR020476">
    <property type="entry name" value="Nudix_hydrolase"/>
</dbReference>
<dbReference type="SUPFAM" id="SSF55811">
    <property type="entry name" value="Nudix"/>
    <property type="match status" value="1"/>
</dbReference>
<keyword evidence="6" id="KW-1185">Reference proteome</keyword>
<feature type="domain" description="Nudix hydrolase" evidence="4">
    <location>
        <begin position="16"/>
        <end position="151"/>
    </location>
</feature>
<sequence length="152" mass="17042">MSGYIMGLREIVGARPLMMPAAAVIMEDVNGRILLQHRSDNHCWGLPGGAMEMGETFEDTARREALEETGLIVGEMQLFCLHSGEQAFYEYPNGHQVYVAGAIFTSTDFSGEVRLDKDESLDLMWYGRNEIPDNLNPLDKPVIERYIAAKTK</sequence>
<dbReference type="GO" id="GO:0016787">
    <property type="term" value="F:hydrolase activity"/>
    <property type="evidence" value="ECO:0007669"/>
    <property type="project" value="UniProtKB-KW"/>
</dbReference>
<dbReference type="InterPro" id="IPR020084">
    <property type="entry name" value="NUDIX_hydrolase_CS"/>
</dbReference>
<evidence type="ECO:0000259" key="4">
    <source>
        <dbReference type="PROSITE" id="PS51462"/>
    </source>
</evidence>
<name>A0A9X7VYL2_9BACL</name>
<evidence type="ECO:0000313" key="6">
    <source>
        <dbReference type="Proteomes" id="UP000663505"/>
    </source>
</evidence>
<organism evidence="5 6">
    <name type="scientific">Alicyclobacillus mengziensis</name>
    <dbReference type="NCBI Taxonomy" id="2931921"/>
    <lineage>
        <taxon>Bacteria</taxon>
        <taxon>Bacillati</taxon>
        <taxon>Bacillota</taxon>
        <taxon>Bacilli</taxon>
        <taxon>Bacillales</taxon>
        <taxon>Alicyclobacillaceae</taxon>
        <taxon>Alicyclobacillus</taxon>
    </lineage>
</organism>
<dbReference type="PANTHER" id="PTHR43046:SF2">
    <property type="entry name" value="8-OXO-DGTP DIPHOSPHATASE-RELATED"/>
    <property type="match status" value="1"/>
</dbReference>
<dbReference type="InterPro" id="IPR000086">
    <property type="entry name" value="NUDIX_hydrolase_dom"/>
</dbReference>
<protein>
    <submittedName>
        <fullName evidence="5">NUDIX hydrolase</fullName>
    </submittedName>
</protein>
<dbReference type="PROSITE" id="PS51462">
    <property type="entry name" value="NUDIX"/>
    <property type="match status" value="1"/>
</dbReference>
<accession>A0A9X7VYL2</accession>
<dbReference type="Proteomes" id="UP000663505">
    <property type="component" value="Chromosome"/>
</dbReference>
<dbReference type="PANTHER" id="PTHR43046">
    <property type="entry name" value="GDP-MANNOSE MANNOSYL HYDROLASE"/>
    <property type="match status" value="1"/>
</dbReference>
<dbReference type="CDD" id="cd04677">
    <property type="entry name" value="NUDIX_Hydrolase"/>
    <property type="match status" value="1"/>
</dbReference>